<dbReference type="InterPro" id="IPR009061">
    <property type="entry name" value="DNA-bd_dom_put_sf"/>
</dbReference>
<dbReference type="Proteomes" id="UP000430634">
    <property type="component" value="Unassembled WGS sequence"/>
</dbReference>
<reference evidence="6" key="1">
    <citation type="journal article" date="2014" name="Int. J. Syst. Evol. Microbiol.">
        <title>Complete genome of a new Firmicutes species belonging to the dominant human colonic microbiota ('Ruminococcus bicirculans') reveals two chromosomes and a selective capacity to utilize plant glucans.</title>
        <authorList>
            <consortium name="NISC Comparative Sequencing Program"/>
            <person name="Wegmann U."/>
            <person name="Louis P."/>
            <person name="Goesmann A."/>
            <person name="Henrissat B."/>
            <person name="Duncan S.H."/>
            <person name="Flint H.J."/>
        </authorList>
    </citation>
    <scope>NUCLEOTIDE SEQUENCE</scope>
    <source>
        <strain evidence="6">CGMCC 1.15931</strain>
    </source>
</reference>
<reference evidence="9" key="2">
    <citation type="journal article" date="2019" name="Int. J. Syst. Evol. Microbiol.">
        <title>The Global Catalogue of Microorganisms (GCM) 10K type strain sequencing project: providing services to taxonomists for standard genome sequencing and annotation.</title>
        <authorList>
            <consortium name="The Broad Institute Genomics Platform"/>
            <consortium name="The Broad Institute Genome Sequencing Center for Infectious Disease"/>
            <person name="Wu L."/>
            <person name="Ma J."/>
        </authorList>
    </citation>
    <scope>NUCLEOTIDE SEQUENCE [LARGE SCALE GENOMIC DNA]</scope>
    <source>
        <strain evidence="9">CGMCC 1.15931</strain>
    </source>
</reference>
<dbReference type="AlphaFoldDB" id="A0A6I3SV05"/>
<evidence type="ECO:0000313" key="7">
    <source>
        <dbReference type="EMBL" id="MTV52889.1"/>
    </source>
</evidence>
<dbReference type="InterPro" id="IPR047057">
    <property type="entry name" value="MerR_fam"/>
</dbReference>
<organism evidence="7 8">
    <name type="scientific">Pseudoduganella buxea</name>
    <dbReference type="NCBI Taxonomy" id="1949069"/>
    <lineage>
        <taxon>Bacteria</taxon>
        <taxon>Pseudomonadati</taxon>
        <taxon>Pseudomonadota</taxon>
        <taxon>Betaproteobacteria</taxon>
        <taxon>Burkholderiales</taxon>
        <taxon>Oxalobacteraceae</taxon>
        <taxon>Telluria group</taxon>
        <taxon>Pseudoduganella</taxon>
    </lineage>
</organism>
<keyword evidence="3" id="KW-0238">DNA-binding</keyword>
<dbReference type="OrthoDB" id="9800334at2"/>
<reference evidence="7 8" key="3">
    <citation type="submission" date="2019-11" db="EMBL/GenBank/DDBJ databases">
        <title>Type strains purchased from KCTC, JCM and DSMZ.</title>
        <authorList>
            <person name="Lu H."/>
        </authorList>
    </citation>
    <scope>NUCLEOTIDE SEQUENCE [LARGE SCALE GENOMIC DNA]</scope>
    <source>
        <strain evidence="7 8">KCTC 52429</strain>
    </source>
</reference>
<dbReference type="PROSITE" id="PS50937">
    <property type="entry name" value="HTH_MERR_2"/>
    <property type="match status" value="1"/>
</dbReference>
<feature type="domain" description="HTH merR-type" evidence="5">
    <location>
        <begin position="15"/>
        <end position="72"/>
    </location>
</feature>
<dbReference type="GO" id="GO:0003700">
    <property type="term" value="F:DNA-binding transcription factor activity"/>
    <property type="evidence" value="ECO:0007669"/>
    <property type="project" value="InterPro"/>
</dbReference>
<dbReference type="Pfam" id="PF13411">
    <property type="entry name" value="MerR_1"/>
    <property type="match status" value="1"/>
</dbReference>
<evidence type="ECO:0000256" key="3">
    <source>
        <dbReference type="ARBA" id="ARBA00023125"/>
    </source>
</evidence>
<evidence type="ECO:0000256" key="4">
    <source>
        <dbReference type="ARBA" id="ARBA00023163"/>
    </source>
</evidence>
<keyword evidence="1" id="KW-0678">Repressor</keyword>
<dbReference type="GO" id="GO:0003677">
    <property type="term" value="F:DNA binding"/>
    <property type="evidence" value="ECO:0007669"/>
    <property type="project" value="UniProtKB-KW"/>
</dbReference>
<accession>A0A6I3SV05</accession>
<evidence type="ECO:0000313" key="9">
    <source>
        <dbReference type="Proteomes" id="UP000622638"/>
    </source>
</evidence>
<dbReference type="SMART" id="SM00422">
    <property type="entry name" value="HTH_MERR"/>
    <property type="match status" value="1"/>
</dbReference>
<evidence type="ECO:0000313" key="8">
    <source>
        <dbReference type="Proteomes" id="UP000430634"/>
    </source>
</evidence>
<evidence type="ECO:0000313" key="6">
    <source>
        <dbReference type="EMBL" id="GGC16301.1"/>
    </source>
</evidence>
<dbReference type="EMBL" id="WNKZ01000019">
    <property type="protein sequence ID" value="MTV52889.1"/>
    <property type="molecule type" value="Genomic_DNA"/>
</dbReference>
<dbReference type="Proteomes" id="UP000622638">
    <property type="component" value="Unassembled WGS sequence"/>
</dbReference>
<dbReference type="PANTHER" id="PTHR30204:SF69">
    <property type="entry name" value="MERR-FAMILY TRANSCRIPTIONAL REGULATOR"/>
    <property type="match status" value="1"/>
</dbReference>
<keyword evidence="9" id="KW-1185">Reference proteome</keyword>
<comment type="caution">
    <text evidence="7">The sequence shown here is derived from an EMBL/GenBank/DDBJ whole genome shotgun (WGS) entry which is preliminary data.</text>
</comment>
<evidence type="ECO:0000256" key="1">
    <source>
        <dbReference type="ARBA" id="ARBA00022491"/>
    </source>
</evidence>
<protein>
    <submittedName>
        <fullName evidence="7">MerR family transcriptional regulator</fullName>
    </submittedName>
</protein>
<name>A0A6I3SV05_9BURK</name>
<keyword evidence="2" id="KW-0805">Transcription regulation</keyword>
<dbReference type="RefSeq" id="WP_155470215.1">
    <property type="nucleotide sequence ID" value="NZ_BMKG01000021.1"/>
</dbReference>
<reference evidence="6" key="4">
    <citation type="submission" date="2024-05" db="EMBL/GenBank/DDBJ databases">
        <authorList>
            <person name="Sun Q."/>
            <person name="Zhou Y."/>
        </authorList>
    </citation>
    <scope>NUCLEOTIDE SEQUENCE</scope>
    <source>
        <strain evidence="6">CGMCC 1.15931</strain>
    </source>
</reference>
<dbReference type="PANTHER" id="PTHR30204">
    <property type="entry name" value="REDOX-CYCLING DRUG-SENSING TRANSCRIPTIONAL ACTIVATOR SOXR"/>
    <property type="match status" value="1"/>
</dbReference>
<dbReference type="Gene3D" id="1.10.1660.10">
    <property type="match status" value="1"/>
</dbReference>
<dbReference type="InterPro" id="IPR000551">
    <property type="entry name" value="MerR-type_HTH_dom"/>
</dbReference>
<gene>
    <name evidence="6" type="ORF">GCM10011572_42070</name>
    <name evidence="7" type="ORF">GM672_09115</name>
</gene>
<proteinExistence type="predicted"/>
<dbReference type="SUPFAM" id="SSF46955">
    <property type="entry name" value="Putative DNA-binding domain"/>
    <property type="match status" value="1"/>
</dbReference>
<evidence type="ECO:0000259" key="5">
    <source>
        <dbReference type="PROSITE" id="PS50937"/>
    </source>
</evidence>
<sequence>MDDTNTSKQEKSALAYRSGVAARLAGLSVETLRVWERRYGLSDTQRSEHGQRLYTAGQVRRLALLKQLVDQGHPIGTLTTLPVEQLAELTGARADHADTPSGPISVAVVGDSLARRIAAAGRSLGLDVRAACARLDEVTVPIGSADVLLVELSELDEAAVPLLAAARTRAGVAAVVVLYRFCASATIRELRAHGCLVARVPAEMGELAILCRAALAGQQVRLPERTAATAPVPPRRLDEQALAAITAAGNRLSCECPRHLSELLLMVGSFERYSAQCIARNTSDAQLHRDLELAAAQARVLLESAMERLALAEGLPLPPA</sequence>
<evidence type="ECO:0000256" key="2">
    <source>
        <dbReference type="ARBA" id="ARBA00023015"/>
    </source>
</evidence>
<keyword evidence="4" id="KW-0804">Transcription</keyword>
<dbReference type="EMBL" id="BMKG01000021">
    <property type="protein sequence ID" value="GGC16301.1"/>
    <property type="molecule type" value="Genomic_DNA"/>
</dbReference>